<protein>
    <submittedName>
        <fullName evidence="2">Uncharacterized protein</fullName>
    </submittedName>
</protein>
<keyword evidence="3" id="KW-1185">Reference proteome</keyword>
<organism evidence="2 3">
    <name type="scientific">Sinanodonta woodiana</name>
    <name type="common">Chinese pond mussel</name>
    <name type="synonym">Anodonta woodiana</name>
    <dbReference type="NCBI Taxonomy" id="1069815"/>
    <lineage>
        <taxon>Eukaryota</taxon>
        <taxon>Metazoa</taxon>
        <taxon>Spiralia</taxon>
        <taxon>Lophotrochozoa</taxon>
        <taxon>Mollusca</taxon>
        <taxon>Bivalvia</taxon>
        <taxon>Autobranchia</taxon>
        <taxon>Heteroconchia</taxon>
        <taxon>Palaeoheterodonta</taxon>
        <taxon>Unionida</taxon>
        <taxon>Unionoidea</taxon>
        <taxon>Unionidae</taxon>
        <taxon>Unioninae</taxon>
        <taxon>Sinanodonta</taxon>
    </lineage>
</organism>
<comment type="caution">
    <text evidence="2">The sequence shown here is derived from an EMBL/GenBank/DDBJ whole genome shotgun (WGS) entry which is preliminary data.</text>
</comment>
<sequence length="308" mass="35544">MDVIPRQVRDFYSRKIADESPFFSQRCTEDNHWHSGELSLKHSMQIPQFLSEKLTILPSDDMHYYPMVGDDSDWMLAERTIPRSPPASPEIKSNQSEGLYFNFSSASQTNKYTTCQPPSVSANTPRKRFRKRLIDPYSFPGIGEGQILYSQVNLEKYASDAVIPIENVNSSGLKQRADDIHSDATDSSTKSQKRVQTPKKRQRRGENKDWTREFGLRYLKQLKEDVHTLRMKLKRNGIDVSKSVNCTCSVMERYFMQTAESAYRSLRLIDCSPIGFQQFKNELIQTNAVLQDSIEVLGNIKSFCEHKY</sequence>
<reference evidence="2 3" key="1">
    <citation type="submission" date="2024-11" db="EMBL/GenBank/DDBJ databases">
        <title>Chromosome-level genome assembly of the freshwater bivalve Anodonta woodiana.</title>
        <authorList>
            <person name="Chen X."/>
        </authorList>
    </citation>
    <scope>NUCLEOTIDE SEQUENCE [LARGE SCALE GENOMIC DNA]</scope>
    <source>
        <strain evidence="2">MN2024</strain>
        <tissue evidence="2">Gills</tissue>
    </source>
</reference>
<evidence type="ECO:0000313" key="3">
    <source>
        <dbReference type="Proteomes" id="UP001634394"/>
    </source>
</evidence>
<dbReference type="Proteomes" id="UP001634394">
    <property type="component" value="Unassembled WGS sequence"/>
</dbReference>
<dbReference type="AlphaFoldDB" id="A0ABD3XGP5"/>
<feature type="compositionally biased region" description="Basic and acidic residues" evidence="1">
    <location>
        <begin position="175"/>
        <end position="184"/>
    </location>
</feature>
<evidence type="ECO:0000313" key="2">
    <source>
        <dbReference type="EMBL" id="KAL3885434.1"/>
    </source>
</evidence>
<accession>A0ABD3XGP5</accession>
<feature type="compositionally biased region" description="Basic residues" evidence="1">
    <location>
        <begin position="191"/>
        <end position="203"/>
    </location>
</feature>
<gene>
    <name evidence="2" type="ORF">ACJMK2_025491</name>
</gene>
<feature type="region of interest" description="Disordered" evidence="1">
    <location>
        <begin position="173"/>
        <end position="207"/>
    </location>
</feature>
<evidence type="ECO:0000256" key="1">
    <source>
        <dbReference type="SAM" id="MobiDB-lite"/>
    </source>
</evidence>
<name>A0ABD3XGP5_SINWO</name>
<proteinExistence type="predicted"/>
<dbReference type="EMBL" id="JBJQND010000002">
    <property type="protein sequence ID" value="KAL3885434.1"/>
    <property type="molecule type" value="Genomic_DNA"/>
</dbReference>